<gene>
    <name evidence="2" type="ORF">KC675_01510</name>
</gene>
<comment type="caution">
    <text evidence="2">The sequence shown here is derived from an EMBL/GenBank/DDBJ whole genome shotgun (WGS) entry which is preliminary data.</text>
</comment>
<evidence type="ECO:0000256" key="1">
    <source>
        <dbReference type="SAM" id="Phobius"/>
    </source>
</evidence>
<reference evidence="2" key="2">
    <citation type="journal article" date="2021" name="Microbiome">
        <title>Successional dynamics and alternative stable states in a saline activated sludge microbial community over 9 years.</title>
        <authorList>
            <person name="Wang Y."/>
            <person name="Ye J."/>
            <person name="Ju F."/>
            <person name="Liu L."/>
            <person name="Boyd J.A."/>
            <person name="Deng Y."/>
            <person name="Parks D.H."/>
            <person name="Jiang X."/>
            <person name="Yin X."/>
            <person name="Woodcroft B.J."/>
            <person name="Tyson G.W."/>
            <person name="Hugenholtz P."/>
            <person name="Polz M.F."/>
            <person name="Zhang T."/>
        </authorList>
    </citation>
    <scope>NUCLEOTIDE SEQUENCE</scope>
    <source>
        <strain evidence="2">HKST-UBA15</strain>
    </source>
</reference>
<keyword evidence="1" id="KW-0812">Transmembrane</keyword>
<proteinExistence type="predicted"/>
<reference evidence="2" key="1">
    <citation type="submission" date="2020-04" db="EMBL/GenBank/DDBJ databases">
        <authorList>
            <person name="Zhang T."/>
        </authorList>
    </citation>
    <scope>NUCLEOTIDE SEQUENCE</scope>
    <source>
        <strain evidence="2">HKST-UBA15</strain>
    </source>
</reference>
<dbReference type="EMBL" id="JAGQLL010000014">
    <property type="protein sequence ID" value="MCA9379835.1"/>
    <property type="molecule type" value="Genomic_DNA"/>
</dbReference>
<accession>A0A955L101</accession>
<dbReference type="AlphaFoldDB" id="A0A955L101"/>
<dbReference type="Proteomes" id="UP000745577">
    <property type="component" value="Unassembled WGS sequence"/>
</dbReference>
<sequence>MREMDPSKHIPFDDSIQNKPDRRVHRPIRITFFLVLSILYTLGLVFYMDFYYSENESVIWDQNTAIEDVRNDALTEQYEAAKILMEEGIAKWDDLEYVEYSAKGSDGDEIAYFDEHYRIDNINDEFWYSNSDNVEICLGNEEGSTCELFTGFVRKDEKTYKYTEGEKQEVEPESFSSMADLTEVSAFVLDVLNRDNSGFDIDVNIVDGVYNPDDQPVKFVEINYYRKQTNNALSNIFKVYADVIYDKLSIEMIIDSEGNILEAKVPHVYSEMKLYFYSYNEPLEISLPDEE</sequence>
<feature type="transmembrane region" description="Helical" evidence="1">
    <location>
        <begin position="28"/>
        <end position="48"/>
    </location>
</feature>
<evidence type="ECO:0000313" key="2">
    <source>
        <dbReference type="EMBL" id="MCA9379835.1"/>
    </source>
</evidence>
<protein>
    <submittedName>
        <fullName evidence="2">Uncharacterized protein</fullName>
    </submittedName>
</protein>
<keyword evidence="1" id="KW-1133">Transmembrane helix</keyword>
<organism evidence="2 3">
    <name type="scientific">Candidatus Dojkabacteria bacterium</name>
    <dbReference type="NCBI Taxonomy" id="2099670"/>
    <lineage>
        <taxon>Bacteria</taxon>
        <taxon>Candidatus Dojkabacteria</taxon>
    </lineage>
</organism>
<keyword evidence="1" id="KW-0472">Membrane</keyword>
<evidence type="ECO:0000313" key="3">
    <source>
        <dbReference type="Proteomes" id="UP000745577"/>
    </source>
</evidence>
<name>A0A955L101_9BACT</name>